<feature type="domain" description="HTH araC/xylS-type" evidence="1">
    <location>
        <begin position="182"/>
        <end position="281"/>
    </location>
</feature>
<name>A0ABS6ELC1_9CLOT</name>
<sequence>MTNYELFDGVSLMYNDFHMHSCQSDLEVQSNLLCIDHCREGRIEHEIKDGVYAYTGAGDLKIDNRKHHKGNILLPLNHYHGITIYIDVDKARVSLKKEFPSFEIDVNQLQNKFCMNDEPYIISGVESIQHIFHELYAVPDKIRHPYMVLKVFELLLFLDALEKSNDQGEHPYFYKTQVEKVKAIHKLMTENMEEHYTLEELSKRFNISLTVMKTCFKNIYGDSIFSYMKTYKMNQAAVLLKMKKELSVSDIAGIVGYDSPGKFSTAFKSVMGMTPLVYRNNFV</sequence>
<dbReference type="Proteomes" id="UP000726170">
    <property type="component" value="Unassembled WGS sequence"/>
</dbReference>
<organism evidence="2 3">
    <name type="scientific">Clostridium mobile</name>
    <dbReference type="NCBI Taxonomy" id="2841512"/>
    <lineage>
        <taxon>Bacteria</taxon>
        <taxon>Bacillati</taxon>
        <taxon>Bacillota</taxon>
        <taxon>Clostridia</taxon>
        <taxon>Eubacteriales</taxon>
        <taxon>Clostridiaceae</taxon>
        <taxon>Clostridium</taxon>
    </lineage>
</organism>
<evidence type="ECO:0000313" key="2">
    <source>
        <dbReference type="EMBL" id="MBU5486014.1"/>
    </source>
</evidence>
<dbReference type="SMART" id="SM00342">
    <property type="entry name" value="HTH_ARAC"/>
    <property type="match status" value="1"/>
</dbReference>
<dbReference type="PROSITE" id="PS01124">
    <property type="entry name" value="HTH_ARAC_FAMILY_2"/>
    <property type="match status" value="1"/>
</dbReference>
<dbReference type="InterPro" id="IPR018060">
    <property type="entry name" value="HTH_AraC"/>
</dbReference>
<dbReference type="InterPro" id="IPR053142">
    <property type="entry name" value="PchR_regulatory_protein"/>
</dbReference>
<accession>A0ABS6ELC1</accession>
<dbReference type="Pfam" id="PF12833">
    <property type="entry name" value="HTH_18"/>
    <property type="match status" value="1"/>
</dbReference>
<dbReference type="EMBL" id="JAHLQF010000004">
    <property type="protein sequence ID" value="MBU5486014.1"/>
    <property type="molecule type" value="Genomic_DNA"/>
</dbReference>
<proteinExistence type="predicted"/>
<evidence type="ECO:0000259" key="1">
    <source>
        <dbReference type="PROSITE" id="PS01124"/>
    </source>
</evidence>
<comment type="caution">
    <text evidence="2">The sequence shown here is derived from an EMBL/GenBank/DDBJ whole genome shotgun (WGS) entry which is preliminary data.</text>
</comment>
<evidence type="ECO:0000313" key="3">
    <source>
        <dbReference type="Proteomes" id="UP000726170"/>
    </source>
</evidence>
<dbReference type="PANTHER" id="PTHR47893">
    <property type="entry name" value="REGULATORY PROTEIN PCHR"/>
    <property type="match status" value="1"/>
</dbReference>
<dbReference type="PANTHER" id="PTHR47893:SF1">
    <property type="entry name" value="REGULATORY PROTEIN PCHR"/>
    <property type="match status" value="1"/>
</dbReference>
<protein>
    <submittedName>
        <fullName evidence="2">AraC family transcriptional regulator</fullName>
    </submittedName>
</protein>
<gene>
    <name evidence="2" type="ORF">KQI86_16960</name>
</gene>
<keyword evidence="3" id="KW-1185">Reference proteome</keyword>
<reference evidence="2 3" key="1">
    <citation type="submission" date="2021-06" db="EMBL/GenBank/DDBJ databases">
        <authorList>
            <person name="Sun Q."/>
            <person name="Li D."/>
        </authorList>
    </citation>
    <scope>NUCLEOTIDE SEQUENCE [LARGE SCALE GENOMIC DNA]</scope>
    <source>
        <strain evidence="2 3">MSJ-11</strain>
    </source>
</reference>